<evidence type="ECO:0008006" key="3">
    <source>
        <dbReference type="Google" id="ProtNLM"/>
    </source>
</evidence>
<comment type="caution">
    <text evidence="1">The sequence shown here is derived from an EMBL/GenBank/DDBJ whole genome shotgun (WGS) entry which is preliminary data.</text>
</comment>
<proteinExistence type="predicted"/>
<reference evidence="1 2" key="1">
    <citation type="submission" date="2024-02" db="EMBL/GenBank/DDBJ databases">
        <title>A draft genome for the cacao thread blight pathogen Marasmius crinis-equi.</title>
        <authorList>
            <person name="Cohen S.P."/>
            <person name="Baruah I.K."/>
            <person name="Amoako-Attah I."/>
            <person name="Bukari Y."/>
            <person name="Meinhardt L.W."/>
            <person name="Bailey B.A."/>
        </authorList>
    </citation>
    <scope>NUCLEOTIDE SEQUENCE [LARGE SCALE GENOMIC DNA]</scope>
    <source>
        <strain evidence="1 2">GH-76</strain>
    </source>
</reference>
<evidence type="ECO:0000313" key="1">
    <source>
        <dbReference type="EMBL" id="KAL0570139.1"/>
    </source>
</evidence>
<accession>A0ABR3F4K1</accession>
<protein>
    <recommendedName>
        <fullName evidence="3">F-box domain-containing protein</fullName>
    </recommendedName>
</protein>
<organism evidence="1 2">
    <name type="scientific">Marasmius crinis-equi</name>
    <dbReference type="NCBI Taxonomy" id="585013"/>
    <lineage>
        <taxon>Eukaryota</taxon>
        <taxon>Fungi</taxon>
        <taxon>Dikarya</taxon>
        <taxon>Basidiomycota</taxon>
        <taxon>Agaricomycotina</taxon>
        <taxon>Agaricomycetes</taxon>
        <taxon>Agaricomycetidae</taxon>
        <taxon>Agaricales</taxon>
        <taxon>Marasmiineae</taxon>
        <taxon>Marasmiaceae</taxon>
        <taxon>Marasmius</taxon>
    </lineage>
</organism>
<gene>
    <name evidence="1" type="ORF">V5O48_011817</name>
</gene>
<sequence length="558" mass="62405">MTCRIPFEMLSRMFYFLIPRLRIDDDDDDVDGSKFEVPTETPSCEAPWFSFSHVCQHWRYIALQTACLWTNIDFSESRLPLELLENRFKGAPLDICIAPRRNFRIEERDYITEELGIYALENYFHRTSSLKINTWVCDGTLSCLDKPAPLLRSLHLGCGAPYDISETALNPVEVPDEFIGGRAPRLKKLVIKDALSTYNFTGLASNLTALHLVMFGHPDSLPPLRPSVREVLGFIVVASNLEKLVLETRRNPEAVSAFCDVPPNDPASQLVHVQNLKVLHLVGSSDCIRFLNYLNFPSSTTVEIETTHIPYAIRNSPDSDFALLSRLFVDNPISSLILEGDGEIIPARDVAHYDEMSLVDVLTTSKKSPRLSLILGDITNHNLTERLYKALPLARLRALHLPDMKSAPSPSDSGYDLYERCFGSLPALHTVSVLGSRAAYNLMPSLRKTAANGPGANGLEMSNALLFSTLRVLQLKDCEETWKESEQTGYRLLGQVQPEESKPNFLEQALSALETRLKCGCGIERVDLIDCGVSAAGIGQIREFIADVRVYSSNNWRV</sequence>
<dbReference type="EMBL" id="JBAHYK010000985">
    <property type="protein sequence ID" value="KAL0570139.1"/>
    <property type="molecule type" value="Genomic_DNA"/>
</dbReference>
<name>A0ABR3F4K1_9AGAR</name>
<keyword evidence="2" id="KW-1185">Reference proteome</keyword>
<dbReference type="Proteomes" id="UP001465976">
    <property type="component" value="Unassembled WGS sequence"/>
</dbReference>
<evidence type="ECO:0000313" key="2">
    <source>
        <dbReference type="Proteomes" id="UP001465976"/>
    </source>
</evidence>